<keyword evidence="3" id="KW-1185">Reference proteome</keyword>
<dbReference type="UniPathway" id="UPA00232"/>
<proteinExistence type="inferred from homology"/>
<dbReference type="AlphaFoldDB" id="S6AIE2"/>
<keyword evidence="1" id="KW-0479">Metal-binding</keyword>
<comment type="similarity">
    <text evidence="1">Belongs to the peptidase U32 family. UbiV subfamily.</text>
</comment>
<dbReference type="HAMAP" id="MF_02233">
    <property type="entry name" value="UbiV"/>
    <property type="match status" value="1"/>
</dbReference>
<comment type="function">
    <text evidence="1">Required for O(2)-independent ubiquinone (coenzyme Q) biosynthesis. Together with UbiU, is essential for the C6-hydroxylation reaction in the oxygen-independent ubiquinone biosynthesis pathway.</text>
</comment>
<comment type="subunit">
    <text evidence="1">Forms a heterodimer with UbiU.</text>
</comment>
<dbReference type="Pfam" id="PF01136">
    <property type="entry name" value="Peptidase_U32"/>
    <property type="match status" value="1"/>
</dbReference>
<comment type="pathway">
    <text evidence="1">Cofactor biosynthesis; ubiquinone biosynthesis.</text>
</comment>
<dbReference type="NCBIfam" id="NF011991">
    <property type="entry name" value="PRK15447.1"/>
    <property type="match status" value="1"/>
</dbReference>
<evidence type="ECO:0000313" key="2">
    <source>
        <dbReference type="EMBL" id="BAN34279.1"/>
    </source>
</evidence>
<dbReference type="GO" id="GO:0051539">
    <property type="term" value="F:4 iron, 4 sulfur cluster binding"/>
    <property type="evidence" value="ECO:0007669"/>
    <property type="project" value="UniProtKB-UniRule"/>
</dbReference>
<dbReference type="GO" id="GO:0046872">
    <property type="term" value="F:metal ion binding"/>
    <property type="evidence" value="ECO:0007669"/>
    <property type="project" value="UniProtKB-KW"/>
</dbReference>
<dbReference type="EMBL" id="AP013066">
    <property type="protein sequence ID" value="BAN34279.1"/>
    <property type="molecule type" value="Genomic_DNA"/>
</dbReference>
<feature type="binding site" evidence="1">
    <location>
        <position position="192"/>
    </location>
    <ligand>
        <name>[4Fe-4S] cluster</name>
        <dbReference type="ChEBI" id="CHEBI:49883"/>
    </ligand>
</feature>
<feature type="binding site" evidence="1">
    <location>
        <position position="188"/>
    </location>
    <ligand>
        <name>[4Fe-4S] cluster</name>
        <dbReference type="ChEBI" id="CHEBI:49883"/>
    </ligand>
</feature>
<dbReference type="eggNOG" id="COG0826">
    <property type="taxonomic scope" value="Bacteria"/>
</dbReference>
<dbReference type="InterPro" id="IPR043693">
    <property type="entry name" value="UbiV"/>
</dbReference>
<dbReference type="InterPro" id="IPR051454">
    <property type="entry name" value="RNA/ubiquinone_mod_enzymes"/>
</dbReference>
<dbReference type="OrthoDB" id="8523349at2"/>
<dbReference type="PANTHER" id="PTHR30217">
    <property type="entry name" value="PEPTIDASE U32 FAMILY"/>
    <property type="match status" value="1"/>
</dbReference>
<evidence type="ECO:0000256" key="1">
    <source>
        <dbReference type="HAMAP-Rule" id="MF_02233"/>
    </source>
</evidence>
<dbReference type="KEGG" id="sdr:SCD_n00430"/>
<protein>
    <recommendedName>
        <fullName evidence="1">Ubiquinone biosynthesis protein UbiV</fullName>
    </recommendedName>
</protein>
<comment type="cofactor">
    <cofactor evidence="1">
        <name>[4Fe-4S] cluster</name>
        <dbReference type="ChEBI" id="CHEBI:49883"/>
    </cofactor>
</comment>
<keyword evidence="1" id="KW-0831">Ubiquinone biosynthesis</keyword>
<dbReference type="HOGENOM" id="CLU_056172_0_0_4"/>
<dbReference type="MEROPS" id="U32.A01"/>
<evidence type="ECO:0000313" key="3">
    <source>
        <dbReference type="Proteomes" id="UP000015559"/>
    </source>
</evidence>
<gene>
    <name evidence="1" type="primary">ubiV</name>
    <name evidence="2" type="ORF">SCD_n00430</name>
</gene>
<dbReference type="Proteomes" id="UP000015559">
    <property type="component" value="Chromosome"/>
</dbReference>
<accession>S6AIE2</accession>
<name>S6AIE2_SULDS</name>
<dbReference type="PANTHER" id="PTHR30217:SF11">
    <property type="entry name" value="UBIQUINONE BIOSYNTHESIS PROTEIN UBIV"/>
    <property type="match status" value="1"/>
</dbReference>
<keyword evidence="1" id="KW-0408">Iron</keyword>
<sequence>MKLALGPILYYWERETTFSFYDEIAASPVDTVYLGETVCSRRHTLRTEDWLEIADKLAAAGKEVVLSSQALIESESDLKTLRRIAGNGKFMVEANDMGAVHLLSAAKLPFVAGPHINTYNPQTLALLAELGAKRWVMPVEMSRDALGHMLRDRPSGLETEVFAYGRLPLAFSARCFTARHHNLPKDDCQFRCMDYVNGLTLKTREGQPFLALNGTQTQSASVYNLIGELNAMRETGVDVVRVSPQAFFTAKILRLFREVMDNRLPAQTANQQMTKLMPDQACDGYWHGRPGIEQSYLQASSAEDAA</sequence>
<dbReference type="InterPro" id="IPR001539">
    <property type="entry name" value="Peptidase_U32"/>
</dbReference>
<feature type="binding site" evidence="1">
    <location>
        <position position="39"/>
    </location>
    <ligand>
        <name>[4Fe-4S] cluster</name>
        <dbReference type="ChEBI" id="CHEBI:49883"/>
    </ligand>
</feature>
<dbReference type="RefSeq" id="WP_009206775.1">
    <property type="nucleotide sequence ID" value="NC_022357.1"/>
</dbReference>
<organism evidence="2 3">
    <name type="scientific">Sulfuricella denitrificans (strain DSM 22764 / NBRC 105220 / skB26)</name>
    <dbReference type="NCBI Taxonomy" id="1163617"/>
    <lineage>
        <taxon>Bacteria</taxon>
        <taxon>Pseudomonadati</taxon>
        <taxon>Pseudomonadota</taxon>
        <taxon>Betaproteobacteria</taxon>
        <taxon>Nitrosomonadales</taxon>
        <taxon>Sulfuricellaceae</taxon>
        <taxon>Sulfuricella</taxon>
    </lineage>
</organism>
<reference evidence="2 3" key="1">
    <citation type="journal article" date="2012" name="Appl. Environ. Microbiol.">
        <title>Draft genome sequence of a psychrotolerant sulfur-oxidizing bacterium, Sulfuricella denitrificans skB26, and proteomic insights into cold adaptation.</title>
        <authorList>
            <person name="Watanabe T."/>
            <person name="Kojima H."/>
            <person name="Fukui M."/>
        </authorList>
    </citation>
    <scope>NUCLEOTIDE SEQUENCE [LARGE SCALE GENOMIC DNA]</scope>
    <source>
        <strain evidence="3">skB26</strain>
    </source>
</reference>
<keyword evidence="1" id="KW-0004">4Fe-4S</keyword>
<feature type="binding site" evidence="1">
    <location>
        <position position="175"/>
    </location>
    <ligand>
        <name>[4Fe-4S] cluster</name>
        <dbReference type="ChEBI" id="CHEBI:49883"/>
    </ligand>
</feature>
<dbReference type="STRING" id="1163617.SCD_n00430"/>
<keyword evidence="1" id="KW-0411">Iron-sulfur</keyword>
<dbReference type="GO" id="GO:0006744">
    <property type="term" value="P:ubiquinone biosynthetic process"/>
    <property type="evidence" value="ECO:0007669"/>
    <property type="project" value="UniProtKB-UniRule"/>
</dbReference>